<evidence type="ECO:0000313" key="4">
    <source>
        <dbReference type="EMBL" id="EEC11152.1"/>
    </source>
</evidence>
<sequence length="337" mass="38460">MGRVSLETRQQIIRLSKDGLSQRAIQTLLGCARSSVRSAVKRYREDGTVDYRRAKKYKPRTTTDEEDRLIIAAVVDDPFLTSLGLKRELGLAASELTILRRLREAGLSCCNNNSRRLLTARHREIRRCFATEYGDWTVDQWRGVVFTNESTVCCKWDKNRQAWKALHNWNDPLYTQRLAASGHTCINLYAVITYAGLGPLVRVDGNLEPKECVDIIDTVVVPYLLDGPFPDGAFVLQQDPSPTYTSKTVTEHLDEQCILTMEWPSKSEDLSPMKSVWSSVKERICRKRLAEPSADLLWAMVKKEWDRLREVPNLVAGFYLSMPEHLRNVVRLKGAAM</sequence>
<dbReference type="SUPFAM" id="SSF46689">
    <property type="entry name" value="Homeodomain-like"/>
    <property type="match status" value="1"/>
</dbReference>
<dbReference type="InterPro" id="IPR052338">
    <property type="entry name" value="Transposase_5"/>
</dbReference>
<dbReference type="InterPro" id="IPR036388">
    <property type="entry name" value="WH-like_DNA-bd_sf"/>
</dbReference>
<evidence type="ECO:0000259" key="2">
    <source>
        <dbReference type="Pfam" id="PF01498"/>
    </source>
</evidence>
<dbReference type="PaxDb" id="6945-B7PX30"/>
<dbReference type="PANTHER" id="PTHR23022:SF134">
    <property type="entry name" value="TRANSPOSABLE ELEMENT TC1 TRANSPOSASE"/>
    <property type="match status" value="1"/>
</dbReference>
<dbReference type="Pfam" id="PF01498">
    <property type="entry name" value="HTH_Tnp_Tc3_2"/>
    <property type="match status" value="1"/>
</dbReference>
<reference evidence="4 6" key="1">
    <citation type="submission" date="2008-03" db="EMBL/GenBank/DDBJ databases">
        <title>Annotation of Ixodes scapularis.</title>
        <authorList>
            <consortium name="Ixodes scapularis Genome Project Consortium"/>
            <person name="Caler E."/>
            <person name="Hannick L.I."/>
            <person name="Bidwell S."/>
            <person name="Joardar V."/>
            <person name="Thiagarajan M."/>
            <person name="Amedeo P."/>
            <person name="Galinsky K.J."/>
            <person name="Schobel S."/>
            <person name="Inman J."/>
            <person name="Hostetler J."/>
            <person name="Miller J."/>
            <person name="Hammond M."/>
            <person name="Megy K."/>
            <person name="Lawson D."/>
            <person name="Kodira C."/>
            <person name="Sutton G."/>
            <person name="Meyer J."/>
            <person name="Hill C.A."/>
            <person name="Birren B."/>
            <person name="Nene V."/>
            <person name="Collins F."/>
            <person name="Alarcon-Chaidez F."/>
            <person name="Wikel S."/>
            <person name="Strausberg R."/>
        </authorList>
    </citation>
    <scope>NUCLEOTIDE SEQUENCE [LARGE SCALE GENOMIC DNA]</scope>
    <source>
        <strain evidence="6">Wikel</strain>
        <strain evidence="4">Wikel colony</strain>
    </source>
</reference>
<reference evidence="5" key="2">
    <citation type="submission" date="2020-05" db="UniProtKB">
        <authorList>
            <consortium name="EnsemblMetazoa"/>
        </authorList>
    </citation>
    <scope>IDENTIFICATION</scope>
    <source>
        <strain evidence="5">wikel</strain>
    </source>
</reference>
<evidence type="ECO:0000313" key="5">
    <source>
        <dbReference type="EnsemblMetazoa" id="ISCW019371-PA"/>
    </source>
</evidence>
<dbReference type="InterPro" id="IPR038717">
    <property type="entry name" value="Tc1-like_DDE_dom"/>
</dbReference>
<dbReference type="EMBL" id="DS811420">
    <property type="protein sequence ID" value="EEC11152.1"/>
    <property type="molecule type" value="Genomic_DNA"/>
</dbReference>
<comment type="subcellular location">
    <subcellularLocation>
        <location evidence="1">Nucleus</location>
    </subcellularLocation>
</comment>
<evidence type="ECO:0000256" key="1">
    <source>
        <dbReference type="ARBA" id="ARBA00004123"/>
    </source>
</evidence>
<dbReference type="GO" id="GO:0003677">
    <property type="term" value="F:DNA binding"/>
    <property type="evidence" value="ECO:0007669"/>
    <property type="project" value="InterPro"/>
</dbReference>
<dbReference type="InterPro" id="IPR036397">
    <property type="entry name" value="RNaseH_sf"/>
</dbReference>
<dbReference type="VEuPathDB" id="VectorBase:ISCI014546"/>
<dbReference type="EMBL" id="ABJB010547420">
    <property type="status" value="NOT_ANNOTATED_CDS"/>
    <property type="molecule type" value="Genomic_DNA"/>
</dbReference>
<feature type="domain" description="Transposase Tc1-like" evidence="2">
    <location>
        <begin position="67"/>
        <end position="133"/>
    </location>
</feature>
<dbReference type="Gene3D" id="1.10.10.10">
    <property type="entry name" value="Winged helix-like DNA-binding domain superfamily/Winged helix DNA-binding domain"/>
    <property type="match status" value="1"/>
</dbReference>
<evidence type="ECO:0000313" key="6">
    <source>
        <dbReference type="Proteomes" id="UP000001555"/>
    </source>
</evidence>
<name>B7PX30_IXOSC</name>
<proteinExistence type="predicted"/>
<dbReference type="InParanoid" id="B7PX30"/>
<dbReference type="GO" id="GO:0006313">
    <property type="term" value="P:DNA transposition"/>
    <property type="evidence" value="ECO:0007669"/>
    <property type="project" value="InterPro"/>
</dbReference>
<dbReference type="AlphaFoldDB" id="B7PX30"/>
<dbReference type="Proteomes" id="UP000001555">
    <property type="component" value="Unassembled WGS sequence"/>
</dbReference>
<accession>B7PX30</accession>
<dbReference type="InterPro" id="IPR009057">
    <property type="entry name" value="Homeodomain-like_sf"/>
</dbReference>
<dbReference type="PANTHER" id="PTHR23022">
    <property type="entry name" value="TRANSPOSABLE ELEMENT-RELATED"/>
    <property type="match status" value="1"/>
</dbReference>
<gene>
    <name evidence="4" type="ORF">IscW_ISCW019371</name>
</gene>
<organism>
    <name type="scientific">Ixodes scapularis</name>
    <name type="common">Black-legged tick</name>
    <name type="synonym">Deer tick</name>
    <dbReference type="NCBI Taxonomy" id="6945"/>
    <lineage>
        <taxon>Eukaryota</taxon>
        <taxon>Metazoa</taxon>
        <taxon>Ecdysozoa</taxon>
        <taxon>Arthropoda</taxon>
        <taxon>Chelicerata</taxon>
        <taxon>Arachnida</taxon>
        <taxon>Acari</taxon>
        <taxon>Parasitiformes</taxon>
        <taxon>Ixodida</taxon>
        <taxon>Ixodoidea</taxon>
        <taxon>Ixodidae</taxon>
        <taxon>Ixodinae</taxon>
        <taxon>Ixodes</taxon>
    </lineage>
</organism>
<feature type="domain" description="Tc1-like transposase DDE" evidence="3">
    <location>
        <begin position="183"/>
        <end position="290"/>
    </location>
</feature>
<dbReference type="EnsemblMetazoa" id="ISCW019371-RA">
    <property type="protein sequence ID" value="ISCW019371-PA"/>
    <property type="gene ID" value="ISCW019371"/>
</dbReference>
<dbReference type="Pfam" id="PF13358">
    <property type="entry name" value="DDE_3"/>
    <property type="match status" value="1"/>
</dbReference>
<dbReference type="STRING" id="6945.B7PX30"/>
<dbReference type="GO" id="GO:0015074">
    <property type="term" value="P:DNA integration"/>
    <property type="evidence" value="ECO:0007669"/>
    <property type="project" value="InterPro"/>
</dbReference>
<protein>
    <submittedName>
        <fullName evidence="4 5">Transposable element tc1 transposase, putative</fullName>
    </submittedName>
</protein>
<dbReference type="Gene3D" id="3.30.420.10">
    <property type="entry name" value="Ribonuclease H-like superfamily/Ribonuclease H"/>
    <property type="match status" value="1"/>
</dbReference>
<evidence type="ECO:0000259" key="3">
    <source>
        <dbReference type="Pfam" id="PF13358"/>
    </source>
</evidence>
<dbReference type="InterPro" id="IPR002492">
    <property type="entry name" value="Transposase_Tc1-like"/>
</dbReference>
<dbReference type="HOGENOM" id="CLU_033666_0_6_1"/>
<dbReference type="GO" id="GO:0005634">
    <property type="term" value="C:nucleus"/>
    <property type="evidence" value="ECO:0007669"/>
    <property type="project" value="UniProtKB-SubCell"/>
</dbReference>
<dbReference type="Pfam" id="PF13384">
    <property type="entry name" value="HTH_23"/>
    <property type="match status" value="1"/>
</dbReference>
<keyword evidence="6" id="KW-1185">Reference proteome</keyword>
<dbReference type="VEuPathDB" id="VectorBase:ISCW019371"/>